<dbReference type="InterPro" id="IPR003423">
    <property type="entry name" value="OMP_efflux"/>
</dbReference>
<feature type="signal peptide" evidence="3">
    <location>
        <begin position="1"/>
        <end position="16"/>
    </location>
</feature>
<evidence type="ECO:0000256" key="2">
    <source>
        <dbReference type="SAM" id="Coils"/>
    </source>
</evidence>
<dbReference type="SUPFAM" id="SSF56954">
    <property type="entry name" value="Outer membrane efflux proteins (OEP)"/>
    <property type="match status" value="1"/>
</dbReference>
<dbReference type="InterPro" id="IPR010131">
    <property type="entry name" value="MdtP/NodT-like"/>
</dbReference>
<dbReference type="PANTHER" id="PTHR30203:SF24">
    <property type="entry name" value="BLR4935 PROTEIN"/>
    <property type="match status" value="1"/>
</dbReference>
<keyword evidence="2" id="KW-0175">Coiled coil</keyword>
<evidence type="ECO:0000313" key="4">
    <source>
        <dbReference type="EMBL" id="KCZ90261.1"/>
    </source>
</evidence>
<dbReference type="eggNOG" id="COG1538">
    <property type="taxonomic scope" value="Bacteria"/>
</dbReference>
<keyword evidence="5" id="KW-1185">Reference proteome</keyword>
<evidence type="ECO:0000256" key="1">
    <source>
        <dbReference type="ARBA" id="ARBA00007613"/>
    </source>
</evidence>
<name>A0A059FIA0_9PROT</name>
<organism evidence="4 5">
    <name type="scientific">Hyphomonas jannaschiana VP2</name>
    <dbReference type="NCBI Taxonomy" id="1280952"/>
    <lineage>
        <taxon>Bacteria</taxon>
        <taxon>Pseudomonadati</taxon>
        <taxon>Pseudomonadota</taxon>
        <taxon>Alphaproteobacteria</taxon>
        <taxon>Hyphomonadales</taxon>
        <taxon>Hyphomonadaceae</taxon>
        <taxon>Hyphomonas</taxon>
    </lineage>
</organism>
<dbReference type="EMBL" id="ARYJ01000002">
    <property type="protein sequence ID" value="KCZ90261.1"/>
    <property type="molecule type" value="Genomic_DNA"/>
</dbReference>
<dbReference type="PATRIC" id="fig|1280952.3.peg.699"/>
<accession>A0A059FIA0</accession>
<dbReference type="Pfam" id="PF02321">
    <property type="entry name" value="OEP"/>
    <property type="match status" value="2"/>
</dbReference>
<dbReference type="PANTHER" id="PTHR30203">
    <property type="entry name" value="OUTER MEMBRANE CATION EFFLUX PROTEIN"/>
    <property type="match status" value="1"/>
</dbReference>
<evidence type="ECO:0000313" key="5">
    <source>
        <dbReference type="Proteomes" id="UP000024816"/>
    </source>
</evidence>
<evidence type="ECO:0000256" key="3">
    <source>
        <dbReference type="SAM" id="SignalP"/>
    </source>
</evidence>
<dbReference type="GO" id="GO:0015562">
    <property type="term" value="F:efflux transmembrane transporter activity"/>
    <property type="evidence" value="ECO:0007669"/>
    <property type="project" value="InterPro"/>
</dbReference>
<comment type="similarity">
    <text evidence="1">Belongs to the outer membrane factor (OMF) (TC 1.B.17) family.</text>
</comment>
<gene>
    <name evidence="4" type="ORF">HJA_03501</name>
</gene>
<reference evidence="4 5" key="1">
    <citation type="journal article" date="2014" name="Antonie Van Leeuwenhoek">
        <title>Hyphomonas beringensis sp. nov. and Hyphomonas chukchiensis sp. nov., isolated from surface seawater of the Bering Sea and Chukchi Sea.</title>
        <authorList>
            <person name="Li C."/>
            <person name="Lai Q."/>
            <person name="Li G."/>
            <person name="Dong C."/>
            <person name="Wang J."/>
            <person name="Liao Y."/>
            <person name="Shao Z."/>
        </authorList>
    </citation>
    <scope>NUCLEOTIDE SEQUENCE [LARGE SCALE GENOMIC DNA]</scope>
    <source>
        <strain evidence="4 5">VP2</strain>
    </source>
</reference>
<proteinExistence type="inferred from homology"/>
<sequence>MLAALALPILAGQALADGCGSTPIQSENPDPNTPLTLEAAVRRAGYATPEVLMAALEARASSADADQAGRWLNPSVAIETENFSGTGPLKGFNTSESTLTIEQTFQLGDKRRLLQRSARAEAALASATCEAQRLEVQTLAGELFLDLQAATEMAKVATEAATLAGEFSNVVARRVEAGASAPPELVRSRAEEAILQAAADAARGEVEARALALASVWGQGRVDFGLPDSVGETPDRMEMKTDAARMSHPKLAEAKAGSAARSAATDLARAGAWPNMTLSAGFRRFEQTGDHAFLAGVSVPLPLFDRNQDATRAARLRYQGAELNAQVVETRLRAQQASLVARSRAFASRLDRLEGEALPLAEQAYFAAAEGYRVGKFDLTATLDARRSLIETRAAVIEARLALETEMLRLSALIGAAPFEGVSQ</sequence>
<dbReference type="Gene3D" id="1.20.1600.10">
    <property type="entry name" value="Outer membrane efflux proteins (OEP)"/>
    <property type="match status" value="1"/>
</dbReference>
<feature type="coiled-coil region" evidence="2">
    <location>
        <begin position="110"/>
        <end position="137"/>
    </location>
</feature>
<protein>
    <submittedName>
        <fullName evidence="4">Outer membrane efflux protein</fullName>
    </submittedName>
</protein>
<dbReference type="AlphaFoldDB" id="A0A059FIA0"/>
<comment type="caution">
    <text evidence="4">The sequence shown here is derived from an EMBL/GenBank/DDBJ whole genome shotgun (WGS) entry which is preliminary data.</text>
</comment>
<dbReference type="Proteomes" id="UP000024816">
    <property type="component" value="Unassembled WGS sequence"/>
</dbReference>
<feature type="chain" id="PRO_5001572426" evidence="3">
    <location>
        <begin position="17"/>
        <end position="424"/>
    </location>
</feature>
<dbReference type="RefSeq" id="WP_162177023.1">
    <property type="nucleotide sequence ID" value="NZ_ARYJ01000002.1"/>
</dbReference>
<keyword evidence="3" id="KW-0732">Signal</keyword>
<dbReference type="STRING" id="1280952.HJA_03501"/>